<dbReference type="GO" id="GO:0003887">
    <property type="term" value="F:DNA-directed DNA polymerase activity"/>
    <property type="evidence" value="ECO:0007669"/>
    <property type="project" value="UniProtKB-UniRule"/>
</dbReference>
<feature type="binding site" evidence="6">
    <location>
        <position position="114"/>
    </location>
    <ligand>
        <name>Mg(2+)</name>
        <dbReference type="ChEBI" id="CHEBI:18420"/>
    </ligand>
</feature>
<dbReference type="Gene3D" id="3.30.70.270">
    <property type="match status" value="1"/>
</dbReference>
<feature type="domain" description="UmuC" evidence="7">
    <location>
        <begin position="8"/>
        <end position="196"/>
    </location>
</feature>
<gene>
    <name evidence="6" type="primary">dinB</name>
    <name evidence="8" type="ORF">Gferi_01140</name>
</gene>
<feature type="site" description="Substrate discrimination" evidence="6">
    <location>
        <position position="17"/>
    </location>
</feature>
<comment type="cofactor">
    <cofactor evidence="6">
        <name>Mg(2+)</name>
        <dbReference type="ChEBI" id="CHEBI:18420"/>
    </cofactor>
    <text evidence="6">Binds 2 magnesium ions per subunit.</text>
</comment>
<keyword evidence="6" id="KW-0235">DNA replication</keyword>
<keyword evidence="9" id="KW-1185">Reference proteome</keyword>
<evidence type="ECO:0000256" key="3">
    <source>
        <dbReference type="ARBA" id="ARBA00022695"/>
    </source>
</evidence>
<keyword evidence="5 6" id="KW-0239">DNA-directed DNA polymerase</keyword>
<keyword evidence="6" id="KW-0460">Magnesium</keyword>
<keyword evidence="6" id="KW-0238">DNA-binding</keyword>
<dbReference type="InterPro" id="IPR024728">
    <property type="entry name" value="PolY_HhH_motif"/>
</dbReference>
<dbReference type="EC" id="2.7.7.7" evidence="6"/>
<comment type="subunit">
    <text evidence="6">Monomer.</text>
</comment>
<dbReference type="HAMAP" id="MF_01113">
    <property type="entry name" value="DNApol_IV"/>
    <property type="match status" value="1"/>
</dbReference>
<dbReference type="CDD" id="cd03586">
    <property type="entry name" value="PolY_Pol_IV_kappa"/>
    <property type="match status" value="1"/>
</dbReference>
<comment type="similarity">
    <text evidence="1 6">Belongs to the DNA polymerase type-Y family.</text>
</comment>
<proteinExistence type="inferred from homology"/>
<keyword evidence="3 6" id="KW-0548">Nucleotidyltransferase</keyword>
<dbReference type="InterPro" id="IPR050116">
    <property type="entry name" value="DNA_polymerase-Y"/>
</dbReference>
<dbReference type="Proteomes" id="UP000095743">
    <property type="component" value="Chromosome"/>
</dbReference>
<dbReference type="GO" id="GO:0005829">
    <property type="term" value="C:cytosol"/>
    <property type="evidence" value="ECO:0007669"/>
    <property type="project" value="TreeGrafter"/>
</dbReference>
<dbReference type="AlphaFoldDB" id="A0A1D8GBN4"/>
<dbReference type="PANTHER" id="PTHR11076:SF35">
    <property type="entry name" value="DNA REPAIR PROTEIN HOMOLOG YOBH"/>
    <property type="match status" value="1"/>
</dbReference>
<evidence type="ECO:0000256" key="1">
    <source>
        <dbReference type="ARBA" id="ARBA00010945"/>
    </source>
</evidence>
<evidence type="ECO:0000313" key="8">
    <source>
        <dbReference type="EMBL" id="AOT68314.1"/>
    </source>
</evidence>
<feature type="active site" evidence="6">
    <location>
        <position position="115"/>
    </location>
</feature>
<dbReference type="GO" id="GO:0000287">
    <property type="term" value="F:magnesium ion binding"/>
    <property type="evidence" value="ECO:0007669"/>
    <property type="project" value="UniProtKB-UniRule"/>
</dbReference>
<comment type="catalytic activity">
    <reaction evidence="6">
        <text>DNA(n) + a 2'-deoxyribonucleoside 5'-triphosphate = DNA(n+1) + diphosphate</text>
        <dbReference type="Rhea" id="RHEA:22508"/>
        <dbReference type="Rhea" id="RHEA-COMP:17339"/>
        <dbReference type="Rhea" id="RHEA-COMP:17340"/>
        <dbReference type="ChEBI" id="CHEBI:33019"/>
        <dbReference type="ChEBI" id="CHEBI:61560"/>
        <dbReference type="ChEBI" id="CHEBI:173112"/>
        <dbReference type="EC" id="2.7.7.7"/>
    </reaction>
</comment>
<dbReference type="InterPro" id="IPR043128">
    <property type="entry name" value="Rev_trsase/Diguanyl_cyclase"/>
</dbReference>
<keyword evidence="6" id="KW-0963">Cytoplasm</keyword>
<dbReference type="PANTHER" id="PTHR11076">
    <property type="entry name" value="DNA REPAIR POLYMERASE UMUC / TRANSFERASE FAMILY MEMBER"/>
    <property type="match status" value="1"/>
</dbReference>
<keyword evidence="4 6" id="KW-0227">DNA damage</keyword>
<dbReference type="InterPro" id="IPR001126">
    <property type="entry name" value="UmuC"/>
</dbReference>
<evidence type="ECO:0000256" key="2">
    <source>
        <dbReference type="ARBA" id="ARBA00022457"/>
    </source>
</evidence>
<feature type="binding site" evidence="6">
    <location>
        <position position="12"/>
    </location>
    <ligand>
        <name>Mg(2+)</name>
        <dbReference type="ChEBI" id="CHEBI:18420"/>
    </ligand>
</feature>
<evidence type="ECO:0000256" key="4">
    <source>
        <dbReference type="ARBA" id="ARBA00022763"/>
    </source>
</evidence>
<keyword evidence="6" id="KW-0234">DNA repair</keyword>
<dbReference type="SUPFAM" id="SSF100879">
    <property type="entry name" value="Lesion bypass DNA polymerase (Y-family), little finger domain"/>
    <property type="match status" value="1"/>
</dbReference>
<dbReference type="GO" id="GO:0006261">
    <property type="term" value="P:DNA-templated DNA replication"/>
    <property type="evidence" value="ECO:0007669"/>
    <property type="project" value="UniProtKB-UniRule"/>
</dbReference>
<evidence type="ECO:0000256" key="5">
    <source>
        <dbReference type="ARBA" id="ARBA00022932"/>
    </source>
</evidence>
<evidence type="ECO:0000259" key="7">
    <source>
        <dbReference type="PROSITE" id="PS50173"/>
    </source>
</evidence>
<comment type="function">
    <text evidence="6">Poorly processive, error-prone DNA polymerase involved in untargeted mutagenesis. Copies undamaged DNA at stalled replication forks, which arise in vivo from mismatched or misaligned primer ends. These misaligned primers can be extended by PolIV. Exhibits no 3'-5' exonuclease (proofreading) activity. May be involved in translesional synthesis, in conjunction with the beta clamp from PolIII.</text>
</comment>
<evidence type="ECO:0000256" key="6">
    <source>
        <dbReference type="HAMAP-Rule" id="MF_01113"/>
    </source>
</evidence>
<reference evidence="8 9" key="1">
    <citation type="submission" date="2016-09" db="EMBL/GenBank/DDBJ databases">
        <title>Genomic analysis reveals versatility of anaerobic energy metabolism of Geosporobacter ferrireducens IRF9 of phylum Firmicutes.</title>
        <authorList>
            <person name="Kim S.-J."/>
        </authorList>
    </citation>
    <scope>NUCLEOTIDE SEQUENCE [LARGE SCALE GENOMIC DNA]</scope>
    <source>
        <strain evidence="8 9">IRF9</strain>
    </source>
</reference>
<dbReference type="SUPFAM" id="SSF56672">
    <property type="entry name" value="DNA/RNA polymerases"/>
    <property type="match status" value="1"/>
</dbReference>
<comment type="subcellular location">
    <subcellularLocation>
        <location evidence="6">Cytoplasm</location>
    </subcellularLocation>
</comment>
<dbReference type="InterPro" id="IPR022880">
    <property type="entry name" value="DNApol_IV"/>
</dbReference>
<dbReference type="InterPro" id="IPR043502">
    <property type="entry name" value="DNA/RNA_pol_sf"/>
</dbReference>
<dbReference type="RefSeq" id="WP_069973867.1">
    <property type="nucleotide sequence ID" value="NZ_CP017269.1"/>
</dbReference>
<sequence length="420" mass="46817">MSPSNRCIMHIDCNSAFLAFSAAHRLQQGDSLDLRTIPSAVGGNPETRHGIILAKSIPCKAFNIQTGETLHAAFQKCPTLVIVPPDYPLYVKCSNAMMEIIKDFSPAYQKFSIDEIFLDYTNMQKHFGHPVDAAHKIKDRIKNELGFTVSIGISSNKLLAKMASDLKKPDAVTTLYPEEMAQKMWPLDIQDLFMIGPCTAPKLRAMGINTIGELAAADLNLIRYRLKSHGELIYNYAHGIEASLVHTGKHIDMKGIGNSSVIPFDVDDRLTAHQILLSLTETVAMRLRDAACVARLISVSVRDTNFRTYSHQRKIFSATDSTNEIYRIARDLFDEAWQGEALRHFGVRVSELCSNEFQQTSFFDDVHKEKNQALDRAIDSLRFRFGSTSVHRAGFLNSGIKPLMGGIGSTDEMSVMTSIL</sequence>
<dbReference type="Pfam" id="PF11799">
    <property type="entry name" value="IMS_C"/>
    <property type="match status" value="1"/>
</dbReference>
<keyword evidence="2 6" id="KW-0515">Mutator protein</keyword>
<protein>
    <recommendedName>
        <fullName evidence="6">DNA polymerase IV</fullName>
        <shortName evidence="6">Pol IV</shortName>
        <ecNumber evidence="6">2.7.7.7</ecNumber>
    </recommendedName>
</protein>
<name>A0A1D8GBN4_9FIRM</name>
<dbReference type="PROSITE" id="PS50173">
    <property type="entry name" value="UMUC"/>
    <property type="match status" value="1"/>
</dbReference>
<dbReference type="InterPro" id="IPR017961">
    <property type="entry name" value="DNA_pol_Y-fam_little_finger"/>
</dbReference>
<dbReference type="GO" id="GO:0042276">
    <property type="term" value="P:error-prone translesion synthesis"/>
    <property type="evidence" value="ECO:0007669"/>
    <property type="project" value="TreeGrafter"/>
</dbReference>
<dbReference type="Pfam" id="PF00817">
    <property type="entry name" value="IMS"/>
    <property type="match status" value="1"/>
</dbReference>
<dbReference type="KEGG" id="gfe:Gferi_01140"/>
<dbReference type="Gene3D" id="3.30.1490.100">
    <property type="entry name" value="DNA polymerase, Y-family, little finger domain"/>
    <property type="match status" value="1"/>
</dbReference>
<dbReference type="Gene3D" id="3.40.1170.60">
    <property type="match status" value="1"/>
</dbReference>
<dbReference type="GO" id="GO:0009432">
    <property type="term" value="P:SOS response"/>
    <property type="evidence" value="ECO:0007669"/>
    <property type="project" value="TreeGrafter"/>
</dbReference>
<evidence type="ECO:0000313" key="9">
    <source>
        <dbReference type="Proteomes" id="UP000095743"/>
    </source>
</evidence>
<dbReference type="GO" id="GO:0003684">
    <property type="term" value="F:damaged DNA binding"/>
    <property type="evidence" value="ECO:0007669"/>
    <property type="project" value="InterPro"/>
</dbReference>
<dbReference type="InterPro" id="IPR036775">
    <property type="entry name" value="DNA_pol_Y-fam_lit_finger_sf"/>
</dbReference>
<dbReference type="EMBL" id="CP017269">
    <property type="protein sequence ID" value="AOT68314.1"/>
    <property type="molecule type" value="Genomic_DNA"/>
</dbReference>
<dbReference type="Pfam" id="PF11798">
    <property type="entry name" value="IMS_HHH"/>
    <property type="match status" value="1"/>
</dbReference>
<organism evidence="8 9">
    <name type="scientific">Geosporobacter ferrireducens</name>
    <dbReference type="NCBI Taxonomy" id="1424294"/>
    <lineage>
        <taxon>Bacteria</taxon>
        <taxon>Bacillati</taxon>
        <taxon>Bacillota</taxon>
        <taxon>Clostridia</taxon>
        <taxon>Peptostreptococcales</taxon>
        <taxon>Thermotaleaceae</taxon>
        <taxon>Geosporobacter</taxon>
    </lineage>
</organism>
<dbReference type="STRING" id="1424294.Gferi_01140"/>
<dbReference type="Gene3D" id="1.10.150.20">
    <property type="entry name" value="5' to 3' exonuclease, C-terminal subdomain"/>
    <property type="match status" value="1"/>
</dbReference>
<keyword evidence="6" id="KW-0808">Transferase</keyword>
<accession>A0A1D8GBN4</accession>
<keyword evidence="6" id="KW-0479">Metal-binding</keyword>
<dbReference type="GO" id="GO:0006281">
    <property type="term" value="P:DNA repair"/>
    <property type="evidence" value="ECO:0007669"/>
    <property type="project" value="UniProtKB-UniRule"/>
</dbReference>